<evidence type="ECO:0000259" key="4">
    <source>
        <dbReference type="PROSITE" id="PS50097"/>
    </source>
</evidence>
<feature type="compositionally biased region" description="Low complexity" evidence="3">
    <location>
        <begin position="452"/>
        <end position="468"/>
    </location>
</feature>
<evidence type="ECO:0000256" key="3">
    <source>
        <dbReference type="SAM" id="MobiDB-lite"/>
    </source>
</evidence>
<dbReference type="Pfam" id="PF24681">
    <property type="entry name" value="Kelch_KLHDC2_KLHL20_DRC7"/>
    <property type="match status" value="1"/>
</dbReference>
<evidence type="ECO:0000313" key="5">
    <source>
        <dbReference type="EMBL" id="PVD24186.1"/>
    </source>
</evidence>
<dbReference type="SUPFAM" id="SSF117281">
    <property type="entry name" value="Kelch motif"/>
    <property type="match status" value="1"/>
</dbReference>
<dbReference type="InterPro" id="IPR015915">
    <property type="entry name" value="Kelch-typ_b-propeller"/>
</dbReference>
<dbReference type="EMBL" id="PZQS01000009">
    <property type="protein sequence ID" value="PVD24186.1"/>
    <property type="molecule type" value="Genomic_DNA"/>
</dbReference>
<dbReference type="PANTHER" id="PTHR45632:SF3">
    <property type="entry name" value="KELCH-LIKE PROTEIN 32"/>
    <property type="match status" value="1"/>
</dbReference>
<sequence length="996" mass="109445">MFHLLKGVEWQDSNGRVFFLDDHGVFRPFSWDRLASGEMCDWRELEGLPYNIGEILQQFTSMPLDRIHHYAYMGEYLRVLYDEKKLLDVLIHVGNKVFAAHRIALACHSIYFSRAFILTHHHDNKLSEVILNGIDPAAFQTILRFIYSGILYVNDCNVQSLLAVAGTLQIPAVYFRCRDFLGTLTLEPSPLREVNPNAIRMKYSHIIDNFGYAATMDVFYALPVDTVEVILGDDNIKVSSEMEVFDAVMNWIGYEPGLRRRHMDRLMQKVRFPCMSCEEVIQCSQANDQVSYSPALKNKIMEATWILTLRKVNSYDPFHLPCPHPRKCFSEGLYSSSSKIVISAVKSQYSVGGMHAECTLFSKADEENIVFAPPLCSTFREPSGRDFTVPSTPVTGPSLYHPPQSPVKSAPEIVGNYVENSVAPPLLQKSSSSGAPAYLQFKASELVLETQQQETLTPSSSTPSVMSVANEGKSRRDKSRTKGQTSKASGIFSRAESNPEITVELQIQGENSKLQGISAGLTISPPDKSINRDKKKTDSTLMPGGSLDNRRSPGHSPAGGETSSKSPLNKTERASSRSRAKAKKTSTNSGSQSRFPGPMSKEGATSQISEKFSSEVFQFSQASKTDSVLRGSSSTSSSQDFHPNLLPLTVESSSSSTLPPTSPFSTPSPTVIQLKEVPQPYLKFYINDEQGEGRITVVKSNSSSTSTVSLPPGVGDILAVGGFMETDDNESASQTSLYNGDNRNWHRFSNMPETRINFAAAFLNDVLYVIGGYDPHDMDCMCRAARDVFTLTLRLRGKCAGDCRGVRPATGKWSFIAPMTCARVSACAVGYEGKVIVVGGYGRADNDSTPCPVLASTEFYDPKTNLWQSMGPLRMPRAQASMVQMNRKLFLCGGAAHDPSTGKLSSIKSVDIYDPASGVWSHLSDLKTARHNAGATVIGHKIYVVGGISAHNNEILRSVECFDTETNTWITSVPDLPLGAKSLSCIVVPEMMNYAH</sequence>
<dbReference type="InterPro" id="IPR000210">
    <property type="entry name" value="BTB/POZ_dom"/>
</dbReference>
<feature type="compositionally biased region" description="Basic and acidic residues" evidence="3">
    <location>
        <begin position="529"/>
        <end position="538"/>
    </location>
</feature>
<evidence type="ECO:0000256" key="2">
    <source>
        <dbReference type="ARBA" id="ARBA00022737"/>
    </source>
</evidence>
<dbReference type="SUPFAM" id="SSF54695">
    <property type="entry name" value="POZ domain"/>
    <property type="match status" value="1"/>
</dbReference>
<reference evidence="5 6" key="1">
    <citation type="submission" date="2018-04" db="EMBL/GenBank/DDBJ databases">
        <title>The genome of golden apple snail Pomacea canaliculata provides insight into stress tolerance and invasive adaptation.</title>
        <authorList>
            <person name="Liu C."/>
            <person name="Liu B."/>
            <person name="Ren Y."/>
            <person name="Zhang Y."/>
            <person name="Wang H."/>
            <person name="Li S."/>
            <person name="Jiang F."/>
            <person name="Yin L."/>
            <person name="Zhang G."/>
            <person name="Qian W."/>
            <person name="Fan W."/>
        </authorList>
    </citation>
    <scope>NUCLEOTIDE SEQUENCE [LARGE SCALE GENOMIC DNA]</scope>
    <source>
        <strain evidence="5">SZHN2017</strain>
        <tissue evidence="5">Muscle</tissue>
    </source>
</reference>
<feature type="region of interest" description="Disordered" evidence="3">
    <location>
        <begin position="452"/>
        <end position="495"/>
    </location>
</feature>
<dbReference type="AlphaFoldDB" id="A0A2T7NSQ7"/>
<dbReference type="Gene3D" id="2.120.10.80">
    <property type="entry name" value="Kelch-type beta propeller"/>
    <property type="match status" value="2"/>
</dbReference>
<feature type="region of interest" description="Disordered" evidence="3">
    <location>
        <begin position="623"/>
        <end position="670"/>
    </location>
</feature>
<dbReference type="SMART" id="SM00612">
    <property type="entry name" value="Kelch"/>
    <property type="match status" value="5"/>
</dbReference>
<organism evidence="5 6">
    <name type="scientific">Pomacea canaliculata</name>
    <name type="common">Golden apple snail</name>
    <dbReference type="NCBI Taxonomy" id="400727"/>
    <lineage>
        <taxon>Eukaryota</taxon>
        <taxon>Metazoa</taxon>
        <taxon>Spiralia</taxon>
        <taxon>Lophotrochozoa</taxon>
        <taxon>Mollusca</taxon>
        <taxon>Gastropoda</taxon>
        <taxon>Caenogastropoda</taxon>
        <taxon>Architaenioglossa</taxon>
        <taxon>Ampullarioidea</taxon>
        <taxon>Ampullariidae</taxon>
        <taxon>Pomacea</taxon>
    </lineage>
</organism>
<dbReference type="InterPro" id="IPR011333">
    <property type="entry name" value="SKP1/BTB/POZ_sf"/>
</dbReference>
<comment type="caution">
    <text evidence="5">The sequence shown here is derived from an EMBL/GenBank/DDBJ whole genome shotgun (WGS) entry which is preliminary data.</text>
</comment>
<evidence type="ECO:0000313" key="6">
    <source>
        <dbReference type="Proteomes" id="UP000245119"/>
    </source>
</evidence>
<dbReference type="Proteomes" id="UP000245119">
    <property type="component" value="Linkage Group LG9"/>
</dbReference>
<dbReference type="Pfam" id="PF00651">
    <property type="entry name" value="BTB"/>
    <property type="match status" value="1"/>
</dbReference>
<dbReference type="Gene3D" id="3.30.710.10">
    <property type="entry name" value="Potassium Channel Kv1.1, Chain A"/>
    <property type="match status" value="1"/>
</dbReference>
<dbReference type="SMART" id="SM00225">
    <property type="entry name" value="BTB"/>
    <property type="match status" value="1"/>
</dbReference>
<feature type="region of interest" description="Disordered" evidence="3">
    <location>
        <begin position="517"/>
        <end position="607"/>
    </location>
</feature>
<feature type="domain" description="BTB" evidence="4">
    <location>
        <begin position="87"/>
        <end position="155"/>
    </location>
</feature>
<dbReference type="Pfam" id="PF07707">
    <property type="entry name" value="BACK"/>
    <property type="match status" value="1"/>
</dbReference>
<dbReference type="InterPro" id="IPR011705">
    <property type="entry name" value="BACK"/>
</dbReference>
<dbReference type="STRING" id="400727.A0A2T7NSQ7"/>
<proteinExistence type="predicted"/>
<name>A0A2T7NSQ7_POMCA</name>
<dbReference type="PROSITE" id="PS50097">
    <property type="entry name" value="BTB"/>
    <property type="match status" value="1"/>
</dbReference>
<keyword evidence="1" id="KW-0880">Kelch repeat</keyword>
<keyword evidence="2" id="KW-0677">Repeat</keyword>
<feature type="compositionally biased region" description="Polar residues" evidence="3">
    <location>
        <begin position="585"/>
        <end position="594"/>
    </location>
</feature>
<feature type="compositionally biased region" description="Low complexity" evidence="3">
    <location>
        <begin position="645"/>
        <end position="670"/>
    </location>
</feature>
<dbReference type="SMART" id="SM00875">
    <property type="entry name" value="BACK"/>
    <property type="match status" value="1"/>
</dbReference>
<evidence type="ECO:0000256" key="1">
    <source>
        <dbReference type="ARBA" id="ARBA00022441"/>
    </source>
</evidence>
<dbReference type="PANTHER" id="PTHR45632">
    <property type="entry name" value="LD33804P"/>
    <property type="match status" value="1"/>
</dbReference>
<gene>
    <name evidence="5" type="ORF">C0Q70_14656</name>
</gene>
<protein>
    <recommendedName>
        <fullName evidence="4">BTB domain-containing protein</fullName>
    </recommendedName>
</protein>
<dbReference type="Gene3D" id="1.25.40.420">
    <property type="match status" value="1"/>
</dbReference>
<accession>A0A2T7NSQ7</accession>
<dbReference type="CDD" id="cd18186">
    <property type="entry name" value="BTB_POZ_ZBTB_KLHL-like"/>
    <property type="match status" value="1"/>
</dbReference>
<keyword evidence="6" id="KW-1185">Reference proteome</keyword>
<dbReference type="InterPro" id="IPR006652">
    <property type="entry name" value="Kelch_1"/>
</dbReference>
<dbReference type="OrthoDB" id="6362910at2759"/>